<feature type="signal peptide" evidence="1">
    <location>
        <begin position="1"/>
        <end position="21"/>
    </location>
</feature>
<proteinExistence type="predicted"/>
<evidence type="ECO:0000313" key="3">
    <source>
        <dbReference type="Proteomes" id="UP000199036"/>
    </source>
</evidence>
<gene>
    <name evidence="2" type="ORF">SAMN05421741_10468</name>
</gene>
<organism evidence="2 3">
    <name type="scientific">Paenimyroides ummariense</name>
    <dbReference type="NCBI Taxonomy" id="913024"/>
    <lineage>
        <taxon>Bacteria</taxon>
        <taxon>Pseudomonadati</taxon>
        <taxon>Bacteroidota</taxon>
        <taxon>Flavobacteriia</taxon>
        <taxon>Flavobacteriales</taxon>
        <taxon>Flavobacteriaceae</taxon>
        <taxon>Paenimyroides</taxon>
    </lineage>
</organism>
<dbReference type="AlphaFoldDB" id="A0A1I4Y8X4"/>
<dbReference type="EMBL" id="FOVI01000004">
    <property type="protein sequence ID" value="SFN34504.1"/>
    <property type="molecule type" value="Genomic_DNA"/>
</dbReference>
<dbReference type="RefSeq" id="WP_091519688.1">
    <property type="nucleotide sequence ID" value="NZ_FOVI01000004.1"/>
</dbReference>
<dbReference type="Proteomes" id="UP000199036">
    <property type="component" value="Unassembled WGS sequence"/>
</dbReference>
<evidence type="ECO:0000313" key="2">
    <source>
        <dbReference type="EMBL" id="SFN34504.1"/>
    </source>
</evidence>
<accession>A0A1I4Y8X4</accession>
<reference evidence="3" key="1">
    <citation type="submission" date="2016-10" db="EMBL/GenBank/DDBJ databases">
        <authorList>
            <person name="Varghese N."/>
            <person name="Submissions S."/>
        </authorList>
    </citation>
    <scope>NUCLEOTIDE SEQUENCE [LARGE SCALE GENOMIC DNA]</scope>
    <source>
        <strain evidence="3">DS-12</strain>
    </source>
</reference>
<keyword evidence="3" id="KW-1185">Reference proteome</keyword>
<feature type="chain" id="PRO_5011550112" evidence="1">
    <location>
        <begin position="22"/>
        <end position="284"/>
    </location>
</feature>
<protein>
    <submittedName>
        <fullName evidence="2">Uncharacterized protein</fullName>
    </submittedName>
</protein>
<dbReference type="OrthoDB" id="1438469at2"/>
<sequence length="284" mass="33148">MKKKILFLIVLLPISSSYSQSNDTEAALYNVGFGGITGAIGAVINKKPEEKLGKVLLKGLWQGALGGYVTFESKRIIRHAWKEEDWKLYWASKFVNAAGNSIKENAANNRDFWEQWNLTVGFNRIEFHTKDEFKVHYKVMPISAVYTIDAFTRFRFDAKSSLNYGQFIFRRNDPAGNDYAYATAGYIAFNEAYLSQRSSFNQIIAHEIIHIYQNDDFFFVNSFYHKPLKNIFENKETLKKIDSYIYYDFHLIPLRATYLLESKKSNYYDNYLEHEAGYYSNTLR</sequence>
<dbReference type="STRING" id="913024.SAMN05421741_10468"/>
<evidence type="ECO:0000256" key="1">
    <source>
        <dbReference type="SAM" id="SignalP"/>
    </source>
</evidence>
<keyword evidence="1" id="KW-0732">Signal</keyword>
<name>A0A1I4Y8X4_9FLAO</name>